<keyword evidence="4" id="KW-0564">Palmitate</keyword>
<dbReference type="RefSeq" id="WP_114642060.1">
    <property type="nucleotide sequence ID" value="NZ_JAACIO010000009.1"/>
</dbReference>
<keyword evidence="3" id="KW-0472">Membrane</keyword>
<dbReference type="PROSITE" id="PS51257">
    <property type="entry name" value="PROKAR_LIPOPROTEIN"/>
    <property type="match status" value="1"/>
</dbReference>
<evidence type="ECO:0000256" key="6">
    <source>
        <dbReference type="SAM" id="SignalP"/>
    </source>
</evidence>
<keyword evidence="2 6" id="KW-0732">Signal</keyword>
<dbReference type="PANTHER" id="PTHR41164">
    <property type="entry name" value="CURLI PRODUCTION ASSEMBLY/TRANSPORT COMPONENT CSGG"/>
    <property type="match status" value="1"/>
</dbReference>
<gene>
    <name evidence="7" type="ORF">DYH56_06510</name>
</gene>
<evidence type="ECO:0000313" key="7">
    <source>
        <dbReference type="EMBL" id="REI41555.1"/>
    </source>
</evidence>
<keyword evidence="8" id="KW-1185">Reference proteome</keyword>
<accession>A0ABX9KIQ3</accession>
<sequence length="305" mass="33507">MKKKLLVVALLALTLGACSNKGESNVRKDDKIQSMRDYDSVQGVVSPKRKVVIAEFKNQTRFGSRRLGNNLTDVIITELVKSNRFIVLEREDLAKVMQEINFSNTLGQGQLASERKFQDADYVITGAITKYSVNTTGNKGVISTSKTQRAEISFDMKMINVRTGEVVLSDQGEGVSDVEYSTTLGVGTTGGYDEGLEQEAFRAAAIDVMDNIIETVDKTPWMANVAKVSGNKLYINAGRKSNVEIGTKLGVYKQGEKIEFNGKFLGFEENKVGEARVVDYLGEDAAILEYKGEAFTIPGVVKLMK</sequence>
<dbReference type="Proteomes" id="UP000263486">
    <property type="component" value="Unassembled WGS sequence"/>
</dbReference>
<reference evidence="7 8" key="1">
    <citation type="submission" date="2018-08" db="EMBL/GenBank/DDBJ databases">
        <title>Draft genome sequence of Psychrilyobacter sp. strain SD5 isolated from Black Sea water.</title>
        <authorList>
            <person name="Yadav S."/>
            <person name="Villanueva L."/>
            <person name="Damste J.S.S."/>
        </authorList>
    </citation>
    <scope>NUCLEOTIDE SEQUENCE [LARGE SCALE GENOMIC DNA]</scope>
    <source>
        <strain evidence="7 8">SD5</strain>
    </source>
</reference>
<keyword evidence="1" id="KW-1003">Cell membrane</keyword>
<evidence type="ECO:0000256" key="1">
    <source>
        <dbReference type="ARBA" id="ARBA00022475"/>
    </source>
</evidence>
<evidence type="ECO:0000256" key="3">
    <source>
        <dbReference type="ARBA" id="ARBA00023136"/>
    </source>
</evidence>
<evidence type="ECO:0000313" key="8">
    <source>
        <dbReference type="Proteomes" id="UP000263486"/>
    </source>
</evidence>
<dbReference type="Pfam" id="PF03783">
    <property type="entry name" value="CsgG"/>
    <property type="match status" value="1"/>
</dbReference>
<evidence type="ECO:0000256" key="4">
    <source>
        <dbReference type="ARBA" id="ARBA00023139"/>
    </source>
</evidence>
<dbReference type="Gene3D" id="3.40.50.10610">
    <property type="entry name" value="ABC-type transport auxiliary lipoprotein component"/>
    <property type="match status" value="1"/>
</dbReference>
<dbReference type="EMBL" id="QUAJ01000009">
    <property type="protein sequence ID" value="REI41555.1"/>
    <property type="molecule type" value="Genomic_DNA"/>
</dbReference>
<dbReference type="Gene3D" id="2.40.10.410">
    <property type="entry name" value="FlgT, C-terminal domain"/>
    <property type="match status" value="1"/>
</dbReference>
<evidence type="ECO:0000256" key="5">
    <source>
        <dbReference type="ARBA" id="ARBA00023288"/>
    </source>
</evidence>
<proteinExistence type="predicted"/>
<name>A0ABX9KIQ3_9FUSO</name>
<dbReference type="InterPro" id="IPR038165">
    <property type="entry name" value="FlgT_C_sf"/>
</dbReference>
<dbReference type="PANTHER" id="PTHR41164:SF1">
    <property type="entry name" value="CURLI PRODUCTION ASSEMBLY_TRANSPORT COMPONENT CSGG"/>
    <property type="match status" value="1"/>
</dbReference>
<dbReference type="InterPro" id="IPR005534">
    <property type="entry name" value="Curli_assmbl/transp-comp_CsgG"/>
</dbReference>
<feature type="chain" id="PRO_5046996051" evidence="6">
    <location>
        <begin position="20"/>
        <end position="305"/>
    </location>
</feature>
<protein>
    <submittedName>
        <fullName evidence="7">Penicillin-binding protein activator LpoB</fullName>
    </submittedName>
</protein>
<organism evidence="7 8">
    <name type="scientific">Psychrilyobacter piezotolerans</name>
    <dbReference type="NCBI Taxonomy" id="2293438"/>
    <lineage>
        <taxon>Bacteria</taxon>
        <taxon>Fusobacteriati</taxon>
        <taxon>Fusobacteriota</taxon>
        <taxon>Fusobacteriia</taxon>
        <taxon>Fusobacteriales</taxon>
        <taxon>Fusobacteriaceae</taxon>
        <taxon>Psychrilyobacter</taxon>
    </lineage>
</organism>
<comment type="caution">
    <text evidence="7">The sequence shown here is derived from an EMBL/GenBank/DDBJ whole genome shotgun (WGS) entry which is preliminary data.</text>
</comment>
<evidence type="ECO:0000256" key="2">
    <source>
        <dbReference type="ARBA" id="ARBA00022729"/>
    </source>
</evidence>
<keyword evidence="5" id="KW-0449">Lipoprotein</keyword>
<feature type="signal peptide" evidence="6">
    <location>
        <begin position="1"/>
        <end position="19"/>
    </location>
</feature>